<feature type="transmembrane region" description="Helical" evidence="2">
    <location>
        <begin position="125"/>
        <end position="144"/>
    </location>
</feature>
<gene>
    <name evidence="3" type="ORF">EPD65_15030</name>
</gene>
<accession>A0A4R1BU75</accession>
<feature type="compositionally biased region" description="Basic and acidic residues" evidence="1">
    <location>
        <begin position="57"/>
        <end position="77"/>
    </location>
</feature>
<evidence type="ECO:0000256" key="2">
    <source>
        <dbReference type="SAM" id="Phobius"/>
    </source>
</evidence>
<protein>
    <submittedName>
        <fullName evidence="3">DUF3043 domain-containing protein</fullName>
    </submittedName>
</protein>
<evidence type="ECO:0000256" key="1">
    <source>
        <dbReference type="SAM" id="MobiDB-lite"/>
    </source>
</evidence>
<evidence type="ECO:0000313" key="4">
    <source>
        <dbReference type="Proteomes" id="UP000295453"/>
    </source>
</evidence>
<comment type="caution">
    <text evidence="3">The sequence shown here is derived from an EMBL/GenBank/DDBJ whole genome shotgun (WGS) entry which is preliminary data.</text>
</comment>
<feature type="region of interest" description="Disordered" evidence="1">
    <location>
        <begin position="1"/>
        <end position="90"/>
    </location>
</feature>
<keyword evidence="4" id="KW-1185">Reference proteome</keyword>
<feature type="transmembrane region" description="Helical" evidence="2">
    <location>
        <begin position="150"/>
        <end position="169"/>
    </location>
</feature>
<sequence>MVIVTRARVSAERSRRHPRVGWTGSVRTHEGPMLSTKPSDETPSNTAPGKKGRPTPSRKEAEAAARARARNAADPKARRNAQKSQRKAAMADLREGYKTADESKLPERDKGPVKRLVRDVVDSRIGFAELFAPLLVLILIMSAVNPVLGQGMWLMAVVLVVLDIVWIRFKVRREVRRRLPGKPLKGITYYAVVRSLQLRILRLPKPQVKIGQRLPDTYR</sequence>
<keyword evidence="2" id="KW-0472">Membrane</keyword>
<dbReference type="AlphaFoldDB" id="A0A4R1BU75"/>
<name>A0A4R1BU75_9ACTN</name>
<dbReference type="Pfam" id="PF11241">
    <property type="entry name" value="DUF3043"/>
    <property type="match status" value="1"/>
</dbReference>
<dbReference type="InterPro" id="IPR021403">
    <property type="entry name" value="DUF3043"/>
</dbReference>
<dbReference type="EMBL" id="SJZJ01000034">
    <property type="protein sequence ID" value="TCJ21453.1"/>
    <property type="molecule type" value="Genomic_DNA"/>
</dbReference>
<proteinExistence type="predicted"/>
<keyword evidence="2" id="KW-0812">Transmembrane</keyword>
<reference evidence="3 4" key="1">
    <citation type="submission" date="2019-03" db="EMBL/GenBank/DDBJ databases">
        <authorList>
            <person name="Kim M.K.M."/>
        </authorList>
    </citation>
    <scope>NUCLEOTIDE SEQUENCE [LARGE SCALE GENOMIC DNA]</scope>
    <source>
        <strain evidence="3 4">18JY15-6</strain>
    </source>
</reference>
<organism evidence="3 4">
    <name type="scientific">Nocardioides jejuensis</name>
    <dbReference type="NCBI Taxonomy" id="2502782"/>
    <lineage>
        <taxon>Bacteria</taxon>
        <taxon>Bacillati</taxon>
        <taxon>Actinomycetota</taxon>
        <taxon>Actinomycetes</taxon>
        <taxon>Propionibacteriales</taxon>
        <taxon>Nocardioidaceae</taxon>
        <taxon>Nocardioides</taxon>
    </lineage>
</organism>
<dbReference type="Proteomes" id="UP000295453">
    <property type="component" value="Unassembled WGS sequence"/>
</dbReference>
<keyword evidence="2" id="KW-1133">Transmembrane helix</keyword>
<dbReference type="OrthoDB" id="5194448at2"/>
<evidence type="ECO:0000313" key="3">
    <source>
        <dbReference type="EMBL" id="TCJ21453.1"/>
    </source>
</evidence>